<proteinExistence type="predicted"/>
<reference evidence="6 7" key="1">
    <citation type="submission" date="2017-01" db="EMBL/GenBank/DDBJ databases">
        <title>Genome sequence of Rhodoferax antarcticus ANT.BR, a psychrophilic purple nonsulfur bacterium from an Antarctic microbial mat.</title>
        <authorList>
            <person name="Baker J."/>
            <person name="Riester C."/>
            <person name="Skinner B."/>
            <person name="Newell A."/>
            <person name="Swingley W."/>
            <person name="Madigan M."/>
            <person name="Jung D."/>
            <person name="Asao M."/>
            <person name="Chen M."/>
            <person name="Loughlin P."/>
            <person name="Pan H."/>
            <person name="Lin S."/>
            <person name="Li N."/>
            <person name="Shaw J."/>
            <person name="Prado M."/>
            <person name="Sherman C."/>
            <person name="Li X."/>
            <person name="Tang J."/>
            <person name="Blankenship R."/>
            <person name="Zhao T."/>
            <person name="Touchman J."/>
            <person name="Sattley M."/>
        </authorList>
    </citation>
    <scope>NUCLEOTIDE SEQUENCE [LARGE SCALE GENOMIC DNA]</scope>
    <source>
        <strain evidence="6 7">ANT.BR</strain>
    </source>
</reference>
<dbReference type="EMBL" id="MSYM01000008">
    <property type="protein sequence ID" value="OLP07560.1"/>
    <property type="molecule type" value="Genomic_DNA"/>
</dbReference>
<keyword evidence="3 5" id="KW-0732">Signal</keyword>
<dbReference type="AlphaFoldDB" id="A0A1Q8YI28"/>
<dbReference type="GO" id="GO:0015846">
    <property type="term" value="P:polyamine transport"/>
    <property type="evidence" value="ECO:0007669"/>
    <property type="project" value="InterPro"/>
</dbReference>
<dbReference type="PANTHER" id="PTHR30222:SF17">
    <property type="entry name" value="SPERMIDINE_PUTRESCINE-BINDING PERIPLASMIC PROTEIN"/>
    <property type="match status" value="1"/>
</dbReference>
<dbReference type="Gene3D" id="3.40.190.10">
    <property type="entry name" value="Periplasmic binding protein-like II"/>
    <property type="match status" value="2"/>
</dbReference>
<dbReference type="GO" id="GO:0042597">
    <property type="term" value="C:periplasmic space"/>
    <property type="evidence" value="ECO:0007669"/>
    <property type="project" value="UniProtKB-SubCell"/>
</dbReference>
<dbReference type="GO" id="GO:0019808">
    <property type="term" value="F:polyamine binding"/>
    <property type="evidence" value="ECO:0007669"/>
    <property type="project" value="InterPro"/>
</dbReference>
<evidence type="ECO:0000256" key="1">
    <source>
        <dbReference type="ARBA" id="ARBA00004418"/>
    </source>
</evidence>
<dbReference type="RefSeq" id="WP_241839038.1">
    <property type="nucleotide sequence ID" value="NZ_MSYM01000008.1"/>
</dbReference>
<feature type="signal peptide" evidence="5">
    <location>
        <begin position="1"/>
        <end position="23"/>
    </location>
</feature>
<sequence>MKLRYSLLAAAVVALGFSGLAQAQEKTLRLLTWADYAPADVVAQFEKESGYKVELTLSNNEEMISKLRATGGAGFDLVQPSQDRINGPQTEFGIYKPMDLSKIKTNLFIPSMLDATKKNTTIDGKVYGLPHIWGTDGLVVNTKLAKMNDYPDLCKPEFKGKTTLRLKRPALLAFAFASGKDPFALYKNPKAYGDLMDEVGKTMIACKSNLRFYWDNKDQVVNGFLSGEIVGAMAWDTGGWKLNTQQDEFRYIAPKSGALGWIDAYAIPAKGKNDAAA</sequence>
<accession>A0A1Q8YI28</accession>
<dbReference type="Proteomes" id="UP000185911">
    <property type="component" value="Unassembled WGS sequence"/>
</dbReference>
<keyword evidence="2" id="KW-0813">Transport</keyword>
<dbReference type="InterPro" id="IPR001188">
    <property type="entry name" value="Sperm_putr-bd"/>
</dbReference>
<dbReference type="Pfam" id="PF13416">
    <property type="entry name" value="SBP_bac_8"/>
    <property type="match status" value="1"/>
</dbReference>
<evidence type="ECO:0000313" key="6">
    <source>
        <dbReference type="EMBL" id="OLP07560.1"/>
    </source>
</evidence>
<evidence type="ECO:0000256" key="5">
    <source>
        <dbReference type="SAM" id="SignalP"/>
    </source>
</evidence>
<dbReference type="SUPFAM" id="SSF53850">
    <property type="entry name" value="Periplasmic binding protein-like II"/>
    <property type="match status" value="1"/>
</dbReference>
<dbReference type="InterPro" id="IPR006059">
    <property type="entry name" value="SBP"/>
</dbReference>
<gene>
    <name evidence="6" type="ORF">BLL52_1390</name>
</gene>
<evidence type="ECO:0000256" key="4">
    <source>
        <dbReference type="ARBA" id="ARBA00022764"/>
    </source>
</evidence>
<organism evidence="6 7">
    <name type="scientific">Rhodoferax antarcticus ANT.BR</name>
    <dbReference type="NCBI Taxonomy" id="1111071"/>
    <lineage>
        <taxon>Bacteria</taxon>
        <taxon>Pseudomonadati</taxon>
        <taxon>Pseudomonadota</taxon>
        <taxon>Betaproteobacteria</taxon>
        <taxon>Burkholderiales</taxon>
        <taxon>Comamonadaceae</taxon>
        <taxon>Rhodoferax</taxon>
    </lineage>
</organism>
<evidence type="ECO:0000256" key="3">
    <source>
        <dbReference type="ARBA" id="ARBA00022729"/>
    </source>
</evidence>
<dbReference type="PRINTS" id="PR00909">
    <property type="entry name" value="SPERMDNBNDNG"/>
</dbReference>
<name>A0A1Q8YI28_9BURK</name>
<protein>
    <submittedName>
        <fullName evidence="6">Bacterial extracellular solute-binding family protein</fullName>
    </submittedName>
</protein>
<comment type="subcellular location">
    <subcellularLocation>
        <location evidence="1">Periplasm</location>
    </subcellularLocation>
</comment>
<evidence type="ECO:0000313" key="7">
    <source>
        <dbReference type="Proteomes" id="UP000185911"/>
    </source>
</evidence>
<keyword evidence="4" id="KW-0574">Periplasm</keyword>
<evidence type="ECO:0000256" key="2">
    <source>
        <dbReference type="ARBA" id="ARBA00022448"/>
    </source>
</evidence>
<feature type="chain" id="PRO_5012954749" evidence="5">
    <location>
        <begin position="24"/>
        <end position="277"/>
    </location>
</feature>
<dbReference type="PANTHER" id="PTHR30222">
    <property type="entry name" value="SPERMIDINE/PUTRESCINE-BINDING PERIPLASMIC PROTEIN"/>
    <property type="match status" value="1"/>
</dbReference>
<keyword evidence="7" id="KW-1185">Reference proteome</keyword>
<comment type="caution">
    <text evidence="6">The sequence shown here is derived from an EMBL/GenBank/DDBJ whole genome shotgun (WGS) entry which is preliminary data.</text>
</comment>